<accession>A0A8H5F895</accession>
<evidence type="ECO:0008006" key="3">
    <source>
        <dbReference type="Google" id="ProtNLM"/>
    </source>
</evidence>
<keyword evidence="2" id="KW-1185">Reference proteome</keyword>
<sequence>MSMGLKAPVLTPPPQLPNELYRNIIEYLLHFRERNTLLLCLALVCKAWCAESQRLLFRTFCDDATDMVCMDNLESRIHMHTLFLEAIILSPTRLGPYVQTYKQHELICHPVLAAGPTLPSAKASSYLWDLTSKALPALVNLKHLFIVPIHDDCRTPRASLLEGCTFQLKTLRWGFEPSHRSSTDAFVAFLRTQHNLLHLEVGSDPLGQDLSWLPDDACPSMKSASCQLDAVARMVGRRNVVGLAVWSDWHLAQATPQHHLIALRRLKYLSLSGHGDLLSNWGALDSHTILLELTSWDLRTIRRLPDLPNLRVLALVRVPRRAVRARFLGDWQMDSKAENNLRTHLATESFRRCPNLEYVIVEEVARGEEQRRFRKLSLTGSRPGHDTTPDIQSEEFPIHREFGKPWWTAYGV</sequence>
<dbReference type="OrthoDB" id="3072149at2759"/>
<dbReference type="EMBL" id="JAACJJ010000014">
    <property type="protein sequence ID" value="KAF5326863.1"/>
    <property type="molecule type" value="Genomic_DNA"/>
</dbReference>
<evidence type="ECO:0000313" key="1">
    <source>
        <dbReference type="EMBL" id="KAF5326863.1"/>
    </source>
</evidence>
<protein>
    <recommendedName>
        <fullName evidence="3">F-box domain-containing protein</fullName>
    </recommendedName>
</protein>
<evidence type="ECO:0000313" key="2">
    <source>
        <dbReference type="Proteomes" id="UP000567179"/>
    </source>
</evidence>
<dbReference type="Proteomes" id="UP000567179">
    <property type="component" value="Unassembled WGS sequence"/>
</dbReference>
<comment type="caution">
    <text evidence="1">The sequence shown here is derived from an EMBL/GenBank/DDBJ whole genome shotgun (WGS) entry which is preliminary data.</text>
</comment>
<reference evidence="1 2" key="1">
    <citation type="journal article" date="2020" name="ISME J.">
        <title>Uncovering the hidden diversity of litter-decomposition mechanisms in mushroom-forming fungi.</title>
        <authorList>
            <person name="Floudas D."/>
            <person name="Bentzer J."/>
            <person name="Ahren D."/>
            <person name="Johansson T."/>
            <person name="Persson P."/>
            <person name="Tunlid A."/>
        </authorList>
    </citation>
    <scope>NUCLEOTIDE SEQUENCE [LARGE SCALE GENOMIC DNA]</scope>
    <source>
        <strain evidence="1 2">CBS 101986</strain>
    </source>
</reference>
<organism evidence="1 2">
    <name type="scientific">Psilocybe cf. subviscida</name>
    <dbReference type="NCBI Taxonomy" id="2480587"/>
    <lineage>
        <taxon>Eukaryota</taxon>
        <taxon>Fungi</taxon>
        <taxon>Dikarya</taxon>
        <taxon>Basidiomycota</taxon>
        <taxon>Agaricomycotina</taxon>
        <taxon>Agaricomycetes</taxon>
        <taxon>Agaricomycetidae</taxon>
        <taxon>Agaricales</taxon>
        <taxon>Agaricineae</taxon>
        <taxon>Strophariaceae</taxon>
        <taxon>Psilocybe</taxon>
    </lineage>
</organism>
<name>A0A8H5F895_9AGAR</name>
<dbReference type="AlphaFoldDB" id="A0A8H5F895"/>
<proteinExistence type="predicted"/>
<gene>
    <name evidence="1" type="ORF">D9619_004432</name>
</gene>
<dbReference type="SUPFAM" id="SSF52047">
    <property type="entry name" value="RNI-like"/>
    <property type="match status" value="1"/>
</dbReference>